<name>A0ABQ5BQC4_9ASTR</name>
<protein>
    <submittedName>
        <fullName evidence="1">Uncharacterized protein</fullName>
    </submittedName>
</protein>
<evidence type="ECO:0000313" key="1">
    <source>
        <dbReference type="EMBL" id="GJT16985.1"/>
    </source>
</evidence>
<keyword evidence="2" id="KW-1185">Reference proteome</keyword>
<sequence>MSNRHQELASPEQTASGKDFSNPLIADSLLKAICIGYSRANDYCCVARLLRCCNEKLKNFKISKSSSSSNKGLKNRSVFEYILLMFKKLILKKHEVSLDLSRLATTLNRLERPNQIGINKWYQSMQLETPMAYVSYWRSSFVYRMQLRYAS</sequence>
<organism evidence="1 2">
    <name type="scientific">Tanacetum coccineum</name>
    <dbReference type="NCBI Taxonomy" id="301880"/>
    <lineage>
        <taxon>Eukaryota</taxon>
        <taxon>Viridiplantae</taxon>
        <taxon>Streptophyta</taxon>
        <taxon>Embryophyta</taxon>
        <taxon>Tracheophyta</taxon>
        <taxon>Spermatophyta</taxon>
        <taxon>Magnoliopsida</taxon>
        <taxon>eudicotyledons</taxon>
        <taxon>Gunneridae</taxon>
        <taxon>Pentapetalae</taxon>
        <taxon>asterids</taxon>
        <taxon>campanulids</taxon>
        <taxon>Asterales</taxon>
        <taxon>Asteraceae</taxon>
        <taxon>Asteroideae</taxon>
        <taxon>Anthemideae</taxon>
        <taxon>Anthemidinae</taxon>
        <taxon>Tanacetum</taxon>
    </lineage>
</organism>
<dbReference type="EMBL" id="BQNB010013520">
    <property type="protein sequence ID" value="GJT16985.1"/>
    <property type="molecule type" value="Genomic_DNA"/>
</dbReference>
<dbReference type="Proteomes" id="UP001151760">
    <property type="component" value="Unassembled WGS sequence"/>
</dbReference>
<gene>
    <name evidence="1" type="ORF">Tco_0875691</name>
</gene>
<comment type="caution">
    <text evidence="1">The sequence shown here is derived from an EMBL/GenBank/DDBJ whole genome shotgun (WGS) entry which is preliminary data.</text>
</comment>
<evidence type="ECO:0000313" key="2">
    <source>
        <dbReference type="Proteomes" id="UP001151760"/>
    </source>
</evidence>
<reference evidence="1" key="1">
    <citation type="journal article" date="2022" name="Int. J. Mol. Sci.">
        <title>Draft Genome of Tanacetum Coccineum: Genomic Comparison of Closely Related Tanacetum-Family Plants.</title>
        <authorList>
            <person name="Yamashiro T."/>
            <person name="Shiraishi A."/>
            <person name="Nakayama K."/>
            <person name="Satake H."/>
        </authorList>
    </citation>
    <scope>NUCLEOTIDE SEQUENCE</scope>
</reference>
<proteinExistence type="predicted"/>
<reference evidence="1" key="2">
    <citation type="submission" date="2022-01" db="EMBL/GenBank/DDBJ databases">
        <authorList>
            <person name="Yamashiro T."/>
            <person name="Shiraishi A."/>
            <person name="Satake H."/>
            <person name="Nakayama K."/>
        </authorList>
    </citation>
    <scope>NUCLEOTIDE SEQUENCE</scope>
</reference>
<accession>A0ABQ5BQC4</accession>